<dbReference type="PROSITE" id="PS50042">
    <property type="entry name" value="CNMP_BINDING_3"/>
    <property type="match status" value="1"/>
</dbReference>
<dbReference type="SMART" id="SM00419">
    <property type="entry name" value="HTH_CRP"/>
    <property type="match status" value="1"/>
</dbReference>
<proteinExistence type="predicted"/>
<dbReference type="SMART" id="SM00100">
    <property type="entry name" value="cNMP"/>
    <property type="match status" value="1"/>
</dbReference>
<evidence type="ECO:0000259" key="5">
    <source>
        <dbReference type="PROSITE" id="PS51063"/>
    </source>
</evidence>
<dbReference type="SUPFAM" id="SSF51206">
    <property type="entry name" value="cAMP-binding domain-like"/>
    <property type="match status" value="1"/>
</dbReference>
<dbReference type="PANTHER" id="PTHR24567">
    <property type="entry name" value="CRP FAMILY TRANSCRIPTIONAL REGULATORY PROTEIN"/>
    <property type="match status" value="1"/>
</dbReference>
<keyword evidence="1" id="KW-0805">Transcription regulation</keyword>
<dbReference type="Proteomes" id="UP000001962">
    <property type="component" value="Chromosome"/>
</dbReference>
<dbReference type="InterPro" id="IPR036388">
    <property type="entry name" value="WH-like_DNA-bd_sf"/>
</dbReference>
<evidence type="ECO:0000256" key="2">
    <source>
        <dbReference type="ARBA" id="ARBA00023125"/>
    </source>
</evidence>
<evidence type="ECO:0000259" key="4">
    <source>
        <dbReference type="PROSITE" id="PS50042"/>
    </source>
</evidence>
<evidence type="ECO:0000313" key="6">
    <source>
        <dbReference type="EMBL" id="ABI57588.1"/>
    </source>
</evidence>
<dbReference type="Pfam" id="PF00325">
    <property type="entry name" value="Crp"/>
    <property type="match status" value="1"/>
</dbReference>
<dbReference type="EMBL" id="CP000453">
    <property type="protein sequence ID" value="ABI57588.1"/>
    <property type="molecule type" value="Genomic_DNA"/>
</dbReference>
<evidence type="ECO:0000256" key="3">
    <source>
        <dbReference type="ARBA" id="ARBA00023163"/>
    </source>
</evidence>
<protein>
    <submittedName>
        <fullName evidence="6">Transcriptional regulator, Crp/Fnr family</fullName>
    </submittedName>
</protein>
<dbReference type="GO" id="GO:0003677">
    <property type="term" value="F:DNA binding"/>
    <property type="evidence" value="ECO:0007669"/>
    <property type="project" value="UniProtKB-KW"/>
</dbReference>
<dbReference type="GO" id="GO:0005829">
    <property type="term" value="C:cytosol"/>
    <property type="evidence" value="ECO:0007669"/>
    <property type="project" value="TreeGrafter"/>
</dbReference>
<evidence type="ECO:0000256" key="1">
    <source>
        <dbReference type="ARBA" id="ARBA00023015"/>
    </source>
</evidence>
<sequence>MIMNASMAGQNPDCIQQLLAQSERHLYAPRASIMMAGEASETLCYLNSGSITIFMDESSHREVIIDYLYAGSFFGALGLFRQGMPRGAWVRARGACEVAEIPYDRFLELNREYPELMEMLAGQLADRLRRAQQKIHDLACLDVAGRIMSALRDLASRPEAMTHPDGMQVRITRQELGRIVGCSREMVGRVLKTLDEEDQLAVQGKNIVVFERPVDHSA</sequence>
<dbReference type="Gene3D" id="2.60.120.10">
    <property type="entry name" value="Jelly Rolls"/>
    <property type="match status" value="1"/>
</dbReference>
<organism evidence="6 7">
    <name type="scientific">Alkalilimnicola ehrlichii (strain ATCC BAA-1101 / DSM 17681 / MLHE-1)</name>
    <dbReference type="NCBI Taxonomy" id="187272"/>
    <lineage>
        <taxon>Bacteria</taxon>
        <taxon>Pseudomonadati</taxon>
        <taxon>Pseudomonadota</taxon>
        <taxon>Gammaproteobacteria</taxon>
        <taxon>Chromatiales</taxon>
        <taxon>Ectothiorhodospiraceae</taxon>
        <taxon>Alkalilimnicola</taxon>
    </lineage>
</organism>
<keyword evidence="2" id="KW-0238">DNA-binding</keyword>
<dbReference type="Gene3D" id="1.10.10.10">
    <property type="entry name" value="Winged helix-like DNA-binding domain superfamily/Winged helix DNA-binding domain"/>
    <property type="match status" value="1"/>
</dbReference>
<dbReference type="InterPro" id="IPR014710">
    <property type="entry name" value="RmlC-like_jellyroll"/>
</dbReference>
<accession>Q0A6E9</accession>
<dbReference type="InterPro" id="IPR012318">
    <property type="entry name" value="HTH_CRP"/>
</dbReference>
<dbReference type="NCBIfam" id="NF008732">
    <property type="entry name" value="PRK11753.1"/>
    <property type="match status" value="1"/>
</dbReference>
<dbReference type="FunFam" id="1.10.10.10:FF:000006">
    <property type="entry name" value="cAMP-activated global transcriptional regulator CRP"/>
    <property type="match status" value="1"/>
</dbReference>
<dbReference type="PROSITE" id="PS00042">
    <property type="entry name" value="HTH_CRP_1"/>
    <property type="match status" value="1"/>
</dbReference>
<dbReference type="RefSeq" id="WP_011629982.1">
    <property type="nucleotide sequence ID" value="NC_008340.1"/>
</dbReference>
<dbReference type="Pfam" id="PF00027">
    <property type="entry name" value="cNMP_binding"/>
    <property type="match status" value="1"/>
</dbReference>
<dbReference type="PROSITE" id="PS51063">
    <property type="entry name" value="HTH_CRP_2"/>
    <property type="match status" value="1"/>
</dbReference>
<dbReference type="PRINTS" id="PR00034">
    <property type="entry name" value="HTHCRP"/>
</dbReference>
<dbReference type="KEGG" id="aeh:Mlg_2246"/>
<dbReference type="InterPro" id="IPR000595">
    <property type="entry name" value="cNMP-bd_dom"/>
</dbReference>
<dbReference type="InterPro" id="IPR018490">
    <property type="entry name" value="cNMP-bd_dom_sf"/>
</dbReference>
<name>Q0A6E9_ALKEH</name>
<keyword evidence="3" id="KW-0804">Transcription</keyword>
<gene>
    <name evidence="6" type="ordered locus">Mlg_2246</name>
</gene>
<dbReference type="InterPro" id="IPR036390">
    <property type="entry name" value="WH_DNA-bd_sf"/>
</dbReference>
<dbReference type="SUPFAM" id="SSF46785">
    <property type="entry name" value="Winged helix' DNA-binding domain"/>
    <property type="match status" value="1"/>
</dbReference>
<evidence type="ECO:0000313" key="7">
    <source>
        <dbReference type="Proteomes" id="UP000001962"/>
    </source>
</evidence>
<dbReference type="AlphaFoldDB" id="Q0A6E9"/>
<dbReference type="InterPro" id="IPR018335">
    <property type="entry name" value="Tscrpt_reg_HTH_Crp-type_CS"/>
</dbReference>
<dbReference type="InterPro" id="IPR050397">
    <property type="entry name" value="Env_Response_Regulators"/>
</dbReference>
<dbReference type="GO" id="GO:0003700">
    <property type="term" value="F:DNA-binding transcription factor activity"/>
    <property type="evidence" value="ECO:0007669"/>
    <property type="project" value="InterPro"/>
</dbReference>
<dbReference type="eggNOG" id="COG0664">
    <property type="taxonomic scope" value="Bacteria"/>
</dbReference>
<reference evidence="7" key="1">
    <citation type="submission" date="2006-08" db="EMBL/GenBank/DDBJ databases">
        <title>Complete sequence of Alkalilimnicola ehrilichei MLHE-1.</title>
        <authorList>
            <person name="Copeland A."/>
            <person name="Lucas S."/>
            <person name="Lapidus A."/>
            <person name="Barry K."/>
            <person name="Detter J.C."/>
            <person name="Glavina del Rio T."/>
            <person name="Hammon N."/>
            <person name="Israni S."/>
            <person name="Dalin E."/>
            <person name="Tice H."/>
            <person name="Pitluck S."/>
            <person name="Sims D."/>
            <person name="Brettin T."/>
            <person name="Bruce D."/>
            <person name="Han C."/>
            <person name="Tapia R."/>
            <person name="Gilna P."/>
            <person name="Schmutz J."/>
            <person name="Larimer F."/>
            <person name="Land M."/>
            <person name="Hauser L."/>
            <person name="Kyrpides N."/>
            <person name="Mikhailova N."/>
            <person name="Oremland R.S."/>
            <person name="Hoeft S.E."/>
            <person name="Switzer-Blum J."/>
            <person name="Kulp T."/>
            <person name="King G."/>
            <person name="Tabita R."/>
            <person name="Witte B."/>
            <person name="Santini J.M."/>
            <person name="Basu P."/>
            <person name="Hollibaugh J.T."/>
            <person name="Xie G."/>
            <person name="Stolz J.F."/>
            <person name="Richardson P."/>
        </authorList>
    </citation>
    <scope>NUCLEOTIDE SEQUENCE [LARGE SCALE GENOMIC DNA]</scope>
    <source>
        <strain evidence="7">ATCC BAA-1101 / DSM 17681 / MLHE-1</strain>
    </source>
</reference>
<feature type="domain" description="HTH crp-type" evidence="5">
    <location>
        <begin position="141"/>
        <end position="213"/>
    </location>
</feature>
<feature type="domain" description="Cyclic nucleotide-binding" evidence="4">
    <location>
        <begin position="6"/>
        <end position="127"/>
    </location>
</feature>
<dbReference type="CDD" id="cd00038">
    <property type="entry name" value="CAP_ED"/>
    <property type="match status" value="1"/>
</dbReference>
<dbReference type="PANTHER" id="PTHR24567:SF68">
    <property type="entry name" value="DNA-BINDING TRANSCRIPTIONAL DUAL REGULATOR CRP"/>
    <property type="match status" value="1"/>
</dbReference>
<dbReference type="HOGENOM" id="CLU_075053_3_5_6"/>
<keyword evidence="7" id="KW-1185">Reference proteome</keyword>